<dbReference type="AlphaFoldDB" id="A0A7M7K6C1"/>
<sequence length="864" mass="93013">MTSGVGMVRGGPIMAVSSSRPVPMKLFADSVDRTTPSCIPRLCSLSLTRVRLYRPLEGGDGVSSFTIAVKMQSSKRAPTRSSDIPYVLNNYPEDPHKVFDCELDLQFSLQYPHFIKRGGNQLVVMIQRKKKYKNRTMLGYKTLAQNTLNMCEVLQGPVDKELMLFEPRSDNPDKEKRGSVATPVAVLTMGSLSTLPVVEDSVVGLGLKGISINERFSDDDSDDNSSEVSDEDGTAAGGGTGGGGGRTRRRSLRKTNRRGSLKTSLLSPNAEEPPSGGGGGGVGAQSQRNIKQKFIALLRKFRAADDVEGASDGEQSAMGDGAAEERRRLEDLLFDELSNLSDLSGGQEENDDLSITSTPKPSLRPFFSSLTLVPPNQDGISKSPTNFISATKASASESDESACDSTPDEKKLFEDEPGLPSSCYLLHSSERHSAAVASALKSIVKSVSIVASGPELKAALGALVQRVQNFCNNNSRNPTSIKVVLMGDDSFVNHLLRVYVEQFSSKTPEWINYFRFFLIPLSQHEAAIARYLASVDSSYPFADSSWFEALAGAPLYESEIASRIARYVNSPVTSVLQLPIAEVMLTLAKQDSTQAFVPFVTEVRIEGVEDSTSPPGDSKATGDNKVTPPNSPAQAGHQASIGGISGGSGSAPGSGRHSRIGEKDKDGVGGGRSEREFEPMELQIDFWTVNNKEANKCTLKGIFRHLQVRRMPPSHLLTLSYSTKEKVKQKVMRLGKKKTSTGADEGTKQADGVQRLICSSKNAPLRITIDGTEWTNVKFFQLSSQWQTHVKTVPFAVNQMAPAGGNQMQTQSASLSERGIGSAGVEALGGGSTDRSSNAASGQPGPASGRQQQQQQQQTIIDEL</sequence>
<feature type="compositionally biased region" description="Acidic residues" evidence="3">
    <location>
        <begin position="217"/>
        <end position="233"/>
    </location>
</feature>
<dbReference type="KEGG" id="vde:111250804"/>
<keyword evidence="2" id="KW-0597">Phosphoprotein</keyword>
<accession>A0A7M7K6C1</accession>
<evidence type="ECO:0000313" key="7">
    <source>
        <dbReference type="Proteomes" id="UP000594260"/>
    </source>
</evidence>
<dbReference type="EnsemblMetazoa" id="XM_022806573">
    <property type="protein sequence ID" value="XP_022662308"/>
    <property type="gene ID" value="LOC111250804"/>
</dbReference>
<dbReference type="InParanoid" id="A0A7M7K6C1"/>
<dbReference type="EnsemblMetazoa" id="XM_022806576">
    <property type="protein sequence ID" value="XP_022662311"/>
    <property type="gene ID" value="LOC111250804"/>
</dbReference>
<dbReference type="PANTHER" id="PTHR13280:SF17">
    <property type="entry name" value="KRUEPPEL TARGET AT 95D, ISOFORM A"/>
    <property type="match status" value="1"/>
</dbReference>
<dbReference type="FunCoup" id="A0A7M7K6C1">
    <property type="interactions" value="869"/>
</dbReference>
<dbReference type="Proteomes" id="UP000594260">
    <property type="component" value="Unplaced"/>
</dbReference>
<dbReference type="RefSeq" id="XP_022662310.1">
    <property type="nucleotide sequence ID" value="XM_022806575.1"/>
</dbReference>
<dbReference type="PANTHER" id="PTHR13280">
    <property type="entry name" value="PHOSPHOFURIN ACIDIC CLUSTER SORTING PROTEIN"/>
    <property type="match status" value="1"/>
</dbReference>
<feature type="region of interest" description="Disordered" evidence="3">
    <location>
        <begin position="341"/>
        <end position="360"/>
    </location>
</feature>
<feature type="domain" description="Phosphofurin acidic cluster sorting protein 1/2 C-terminal" evidence="4">
    <location>
        <begin position="417"/>
        <end position="798"/>
    </location>
</feature>
<dbReference type="GO" id="GO:0072659">
    <property type="term" value="P:protein localization to plasma membrane"/>
    <property type="evidence" value="ECO:0007669"/>
    <property type="project" value="TreeGrafter"/>
</dbReference>
<dbReference type="RefSeq" id="XP_022662313.1">
    <property type="nucleotide sequence ID" value="XM_022806578.1"/>
</dbReference>
<keyword evidence="7" id="KW-1185">Reference proteome</keyword>
<evidence type="ECO:0000256" key="3">
    <source>
        <dbReference type="SAM" id="MobiDB-lite"/>
    </source>
</evidence>
<feature type="region of interest" description="Disordered" evidence="3">
    <location>
        <begin position="214"/>
        <end position="285"/>
    </location>
</feature>
<feature type="compositionally biased region" description="Polar residues" evidence="3">
    <location>
        <begin position="806"/>
        <end position="815"/>
    </location>
</feature>
<name>A0A7M7K6C1_VARDE</name>
<dbReference type="RefSeq" id="XP_022662312.1">
    <property type="nucleotide sequence ID" value="XM_022806577.1"/>
</dbReference>
<dbReference type="EnsemblMetazoa" id="XM_022806575">
    <property type="protein sequence ID" value="XP_022662310"/>
    <property type="gene ID" value="LOC111250804"/>
</dbReference>
<dbReference type="RefSeq" id="XP_022662308.1">
    <property type="nucleotide sequence ID" value="XM_022806573.1"/>
</dbReference>
<dbReference type="OMA" id="FANWETD"/>
<dbReference type="Pfam" id="PF10254">
    <property type="entry name" value="Pacs-1"/>
    <property type="match status" value="1"/>
</dbReference>
<dbReference type="RefSeq" id="XP_022662309.1">
    <property type="nucleotide sequence ID" value="XM_022806574.1"/>
</dbReference>
<dbReference type="OrthoDB" id="28829at2759"/>
<dbReference type="CTD" id="42843"/>
<feature type="domain" description="Phosphofurin acidic cluster sorting protein 1/2 N-terminal C2" evidence="5">
    <location>
        <begin position="22"/>
        <end position="198"/>
    </location>
</feature>
<dbReference type="Pfam" id="PF25332">
    <property type="entry name" value="C2_PACS_N"/>
    <property type="match status" value="1"/>
</dbReference>
<protein>
    <recommendedName>
        <fullName evidence="8">Phosphofurin acidic cluster sorting protein 2</fullName>
    </recommendedName>
</protein>
<dbReference type="EnsemblMetazoa" id="XM_022806577">
    <property type="protein sequence ID" value="XP_022662312"/>
    <property type="gene ID" value="LOC111250804"/>
</dbReference>
<feature type="region of interest" description="Disordered" evidence="3">
    <location>
        <begin position="607"/>
        <end position="676"/>
    </location>
</feature>
<feature type="compositionally biased region" description="Basic residues" evidence="3">
    <location>
        <begin position="246"/>
        <end position="260"/>
    </location>
</feature>
<feature type="compositionally biased region" description="Gly residues" evidence="3">
    <location>
        <begin position="235"/>
        <end position="245"/>
    </location>
</feature>
<dbReference type="InterPro" id="IPR057541">
    <property type="entry name" value="PACS1/2_N"/>
</dbReference>
<reference evidence="6" key="1">
    <citation type="submission" date="2021-01" db="UniProtKB">
        <authorList>
            <consortium name="EnsemblMetazoa"/>
        </authorList>
    </citation>
    <scope>IDENTIFICATION</scope>
</reference>
<feature type="region of interest" description="Disordered" evidence="3">
    <location>
        <begin position="805"/>
        <end position="864"/>
    </location>
</feature>
<organism evidence="6 7">
    <name type="scientific">Varroa destructor</name>
    <name type="common">Honeybee mite</name>
    <dbReference type="NCBI Taxonomy" id="109461"/>
    <lineage>
        <taxon>Eukaryota</taxon>
        <taxon>Metazoa</taxon>
        <taxon>Ecdysozoa</taxon>
        <taxon>Arthropoda</taxon>
        <taxon>Chelicerata</taxon>
        <taxon>Arachnida</taxon>
        <taxon>Acari</taxon>
        <taxon>Parasitiformes</taxon>
        <taxon>Mesostigmata</taxon>
        <taxon>Gamasina</taxon>
        <taxon>Dermanyssoidea</taxon>
        <taxon>Varroidae</taxon>
        <taxon>Varroa</taxon>
    </lineage>
</organism>
<evidence type="ECO:0008006" key="8">
    <source>
        <dbReference type="Google" id="ProtNLM"/>
    </source>
</evidence>
<feature type="region of interest" description="Disordered" evidence="3">
    <location>
        <begin position="392"/>
        <end position="411"/>
    </location>
</feature>
<evidence type="ECO:0000256" key="2">
    <source>
        <dbReference type="ARBA" id="ARBA00022553"/>
    </source>
</evidence>
<dbReference type="GeneID" id="111250804"/>
<evidence type="ECO:0000259" key="5">
    <source>
        <dbReference type="Pfam" id="PF25332"/>
    </source>
</evidence>
<evidence type="ECO:0000313" key="6">
    <source>
        <dbReference type="EnsemblMetazoa" id="XP_022662310"/>
    </source>
</evidence>
<dbReference type="RefSeq" id="XP_022662311.1">
    <property type="nucleotide sequence ID" value="XM_022806576.1"/>
</dbReference>
<feature type="compositionally biased region" description="Basic and acidic residues" evidence="3">
    <location>
        <begin position="659"/>
        <end position="676"/>
    </location>
</feature>
<evidence type="ECO:0000256" key="1">
    <source>
        <dbReference type="ARBA" id="ARBA00008590"/>
    </source>
</evidence>
<dbReference type="InterPro" id="IPR019381">
    <property type="entry name" value="PACS1/2_C"/>
</dbReference>
<comment type="similarity">
    <text evidence="1">Belongs to the PACS family.</text>
</comment>
<dbReference type="EnsemblMetazoa" id="XM_022806578">
    <property type="protein sequence ID" value="XP_022662313"/>
    <property type="gene ID" value="LOC111250804"/>
</dbReference>
<evidence type="ECO:0000259" key="4">
    <source>
        <dbReference type="Pfam" id="PF10254"/>
    </source>
</evidence>
<dbReference type="EnsemblMetazoa" id="XM_022806574">
    <property type="protein sequence ID" value="XP_022662309"/>
    <property type="gene ID" value="LOC111250804"/>
</dbReference>
<proteinExistence type="inferred from homology"/>
<feature type="compositionally biased region" description="Gly residues" evidence="3">
    <location>
        <begin position="643"/>
        <end position="652"/>
    </location>
</feature>